<organism evidence="1">
    <name type="scientific">marine sediment metagenome</name>
    <dbReference type="NCBI Taxonomy" id="412755"/>
    <lineage>
        <taxon>unclassified sequences</taxon>
        <taxon>metagenomes</taxon>
        <taxon>ecological metagenomes</taxon>
    </lineage>
</organism>
<gene>
    <name evidence="1" type="ORF">LCGC14_0253790</name>
</gene>
<proteinExistence type="predicted"/>
<name>A0A0F9X8D5_9ZZZZ</name>
<comment type="caution">
    <text evidence="1">The sequence shown here is derived from an EMBL/GenBank/DDBJ whole genome shotgun (WGS) entry which is preliminary data.</text>
</comment>
<accession>A0A0F9X8D5</accession>
<dbReference type="EMBL" id="LAZR01000133">
    <property type="protein sequence ID" value="KKN87848.1"/>
    <property type="molecule type" value="Genomic_DNA"/>
</dbReference>
<evidence type="ECO:0000313" key="1">
    <source>
        <dbReference type="EMBL" id="KKN87848.1"/>
    </source>
</evidence>
<protein>
    <submittedName>
        <fullName evidence="1">Uncharacterized protein</fullName>
    </submittedName>
</protein>
<sequence>MRYSWKRFWCPREGTINLSDGGFLVDPESESAKWYGSDVLSFQQISDLPCIALLGEPGIGKSTAMVDERKATERLVAASSDEIQWLNLNEYGDESRLIADLFECDRYVRWVAGNHVLHVFLDSLDECRIRIPQVATILASHFERIPDKLPRLRLRIACRTADWPVVLEDSLPHFWAEGAFGALELAPLRRQDVRVAAEAEGVDPDHFFEEMDRSESVPLGIKPVTLKFLLSVFKERGKLPNTRLELYEEGCKRLCKELNQFRQDLRDVGGAGKLSAEQRLTVASRIAAISIFCRKPTVATNPEATGLVDEVVDLSLLAGGTEEVGRNEFVVSEGHIREVLGTGLFSARGPQRTGFSHQTYAEYLASRYLVLHQVPPEGILSLIQHPGHPDRAIIPQLYEVSAWLAGRDKVILRGIAQTDPQVLLRGDAGSLSGEDRRMIVDVFLEALDSRRVSDREWSLESHYKKLAHPDLSEQLGPWIRDKDKHVVAREAAIDIARCCGLDALQSDLADVALDQNERERLRDSAIRALVKTGGAETRGRLRPLAFGEAGDDPRDQLKGNALRALWPDLVTTEEVFRNLTPRGQRNFTGAYVVFVEYELLPHIDTGDLPAALEWARSQATTRDTDFHFARVADDIMVRSWRHLDDSSVLQAMAATCVERIANHRDLIWDPAKRDEHSAEFEDPCKRRQLVEAVIERLTNDENVVVLTHLWPRLVRDSDFDWCTQKLLLSVSGPCEVRWAKLVWSLSCWGDASSGRLDTICNAREKSAALTSESELFFTPVQLDSDRAHRLKEMTGQEAEQEEKPEVLEWLPKDRIQHFLTVFEAGETMAMADVLRQMTLEDTSTHYDNLFELDITTLPGWRKADEETQARILKAAESYLASCAEFDVDRLCDRSASQIDAASYKAFLLLKKLRPEGLDSFPDEVWAHWTPVFFGPFGVGEMEDERKAFVTQAYERVPDVVITVIERIVHRQITNGDCRSIPEEMEHLWDNRVADTAFGLLPSAEPSPSCWSLLLAALIGHADPRGMAEASGRLSLPLPDGNSNRQLALRAAVVLINCTDDCSWSEIWPIIQAEREFGRQVIMEAAHNTHHHAAEIACKLNEEQQAHLFIWLTCEFPYEQDPEHDGVFSPTREDAARELRDAVVGLLEHKGTPASCQALERIAGELPELDWLRTVLIEARKNTLRKTWRPLSAEEFLEVVAQPNKGLVRTEKELQEVLVGTLSQLESKFQGETPATPDLWDQVDRTKGQERNQPKDEGHLADWVKRNLEPELGPRAIAVAREVEIRRGEGTGIGEDTDILVTASVPGLTGGELQQAKVIIEAKGCWNPDLKTAMKDQLVDRYLAENQCTHGIYLVGWYVCDQWDDGDYRKARTPKWSLDEARGYFERQAESLSTGGISVRAVVLNTGLR</sequence>
<reference evidence="1" key="1">
    <citation type="journal article" date="2015" name="Nature">
        <title>Complex archaea that bridge the gap between prokaryotes and eukaryotes.</title>
        <authorList>
            <person name="Spang A."/>
            <person name="Saw J.H."/>
            <person name="Jorgensen S.L."/>
            <person name="Zaremba-Niedzwiedzka K."/>
            <person name="Martijn J."/>
            <person name="Lind A.E."/>
            <person name="van Eijk R."/>
            <person name="Schleper C."/>
            <person name="Guy L."/>
            <person name="Ettema T.J."/>
        </authorList>
    </citation>
    <scope>NUCLEOTIDE SEQUENCE</scope>
</reference>